<dbReference type="EMBL" id="ALAB01000027">
    <property type="protein sequence ID" value="EJI84856.1"/>
    <property type="molecule type" value="Genomic_DNA"/>
</dbReference>
<comment type="caution">
    <text evidence="1">The sequence shown here is derived from an EMBL/GenBank/DDBJ whole genome shotgun (WGS) entry which is preliminary data.</text>
</comment>
<dbReference type="AlphaFoldDB" id="J1QH80"/>
<dbReference type="Proteomes" id="UP000012043">
    <property type="component" value="Unassembled WGS sequence"/>
</dbReference>
<proteinExistence type="predicted"/>
<accession>J1QH80</accession>
<evidence type="ECO:0000313" key="1">
    <source>
        <dbReference type="EMBL" id="EJI84856.1"/>
    </source>
</evidence>
<sequence length="49" mass="5707">MLPRLKSPANQLKNVQPSAIMTEKLVLTDKLGYYQPVLVMDNHQWRLNL</sequence>
<gene>
    <name evidence="1" type="ORF">AEST_19580</name>
</gene>
<reference evidence="1 2" key="1">
    <citation type="journal article" date="2012" name="J. Bacteriol.">
        <title>Genome Sequence of Pectin-Degrading Alishewanella aestuarii Strain B11T, Isolated from Tidal Flat Sediment.</title>
        <authorList>
            <person name="Jung J."/>
            <person name="Choi S."/>
            <person name="Chun J."/>
            <person name="Park W."/>
        </authorList>
    </citation>
    <scope>NUCLEOTIDE SEQUENCE [LARGE SCALE GENOMIC DNA]</scope>
    <source>
        <strain evidence="1 2">B11</strain>
    </source>
</reference>
<protein>
    <submittedName>
        <fullName evidence="1">Uncharacterized protein</fullName>
    </submittedName>
</protein>
<evidence type="ECO:0000313" key="2">
    <source>
        <dbReference type="Proteomes" id="UP000012043"/>
    </source>
</evidence>
<name>J1QH80_9ALTE</name>
<keyword evidence="2" id="KW-1185">Reference proteome</keyword>
<organism evidence="1 2">
    <name type="scientific">Alishewanella aestuarii B11</name>
    <dbReference type="NCBI Taxonomy" id="1197174"/>
    <lineage>
        <taxon>Bacteria</taxon>
        <taxon>Pseudomonadati</taxon>
        <taxon>Pseudomonadota</taxon>
        <taxon>Gammaproteobacteria</taxon>
        <taxon>Alteromonadales</taxon>
        <taxon>Alteromonadaceae</taxon>
        <taxon>Alishewanella</taxon>
    </lineage>
</organism>